<dbReference type="InterPro" id="IPR027266">
    <property type="entry name" value="TrmE/GcvT-like"/>
</dbReference>
<dbReference type="InterPro" id="IPR028896">
    <property type="entry name" value="GcvT/YgfZ/DmdA"/>
</dbReference>
<dbReference type="Pfam" id="PF08669">
    <property type="entry name" value="GCV_T_C"/>
    <property type="match status" value="1"/>
</dbReference>
<organism evidence="3 4">
    <name type="scientific">Blautia parvula</name>
    <dbReference type="NCBI Taxonomy" id="2877527"/>
    <lineage>
        <taxon>Bacteria</taxon>
        <taxon>Bacillati</taxon>
        <taxon>Bacillota</taxon>
        <taxon>Clostridia</taxon>
        <taxon>Lachnospirales</taxon>
        <taxon>Lachnospiraceae</taxon>
        <taxon>Blautia</taxon>
    </lineage>
</organism>
<dbReference type="EMBL" id="BAABZQ010000001">
    <property type="protein sequence ID" value="GAA6502001.1"/>
    <property type="molecule type" value="Genomic_DNA"/>
</dbReference>
<dbReference type="InterPro" id="IPR013977">
    <property type="entry name" value="GcvT_C"/>
</dbReference>
<dbReference type="Pfam" id="PF01571">
    <property type="entry name" value="GCV_T"/>
    <property type="match status" value="1"/>
</dbReference>
<keyword evidence="4" id="KW-1185">Reference proteome</keyword>
<dbReference type="PANTHER" id="PTHR43757:SF2">
    <property type="entry name" value="AMINOMETHYLTRANSFERASE, MITOCHONDRIAL"/>
    <property type="match status" value="1"/>
</dbReference>
<comment type="caution">
    <text evidence="3">The sequence shown here is derived from an EMBL/GenBank/DDBJ whole genome shotgun (WGS) entry which is preliminary data.</text>
</comment>
<dbReference type="SUPFAM" id="SSF103025">
    <property type="entry name" value="Folate-binding domain"/>
    <property type="match status" value="1"/>
</dbReference>
<feature type="domain" description="GCVT N-terminal" evidence="1">
    <location>
        <begin position="9"/>
        <end position="241"/>
    </location>
</feature>
<evidence type="ECO:0000313" key="3">
    <source>
        <dbReference type="EMBL" id="GAA6502001.1"/>
    </source>
</evidence>
<dbReference type="Proteomes" id="UP001600941">
    <property type="component" value="Unassembled WGS sequence"/>
</dbReference>
<evidence type="ECO:0000313" key="4">
    <source>
        <dbReference type="Proteomes" id="UP001600941"/>
    </source>
</evidence>
<dbReference type="InterPro" id="IPR006222">
    <property type="entry name" value="GCVT_N"/>
</dbReference>
<name>A0ABQ0BZM3_9FIRM</name>
<gene>
    <name evidence="3" type="primary">gcvT</name>
    <name evidence="3" type="ORF">K340107D12_48170</name>
</gene>
<reference evidence="3 4" key="1">
    <citation type="submission" date="2024-04" db="EMBL/GenBank/DDBJ databases">
        <title>Defined microbial consortia suppress multidrug-resistant proinflammatory Enterobacteriaceae via ecological control.</title>
        <authorList>
            <person name="Furuichi M."/>
            <person name="Kawaguchi T."/>
            <person name="Pust M."/>
            <person name="Yasuma K."/>
            <person name="Plichta D."/>
            <person name="Hasegawa N."/>
            <person name="Ohya T."/>
            <person name="Bhattarai S."/>
            <person name="Sasajima S."/>
            <person name="Aoto Y."/>
            <person name="Tuganbaev T."/>
            <person name="Yaginuma M."/>
            <person name="Ueda M."/>
            <person name="Okahashi N."/>
            <person name="Amafuji K."/>
            <person name="Kiridooshi Y."/>
            <person name="Sugita K."/>
            <person name="Strazar M."/>
            <person name="Skelly A."/>
            <person name="Suda W."/>
            <person name="Hattori M."/>
            <person name="Nakamoto N."/>
            <person name="Caballero S."/>
            <person name="Norman J."/>
            <person name="Olle B."/>
            <person name="Tanoue T."/>
            <person name="Arita M."/>
            <person name="Bucci V."/>
            <person name="Atarashi K."/>
            <person name="Xavier R."/>
            <person name="Honda K."/>
        </authorList>
    </citation>
    <scope>NUCLEOTIDE SEQUENCE [LARGE SCALE GENOMIC DNA]</scope>
    <source>
        <strain evidence="4">k34-0107-D12</strain>
    </source>
</reference>
<dbReference type="SUPFAM" id="SSF101790">
    <property type="entry name" value="Aminomethyltransferase beta-barrel domain"/>
    <property type="match status" value="1"/>
</dbReference>
<dbReference type="PIRSF" id="PIRSF006487">
    <property type="entry name" value="GcvT"/>
    <property type="match status" value="1"/>
</dbReference>
<dbReference type="RefSeq" id="WP_390425195.1">
    <property type="nucleotide sequence ID" value="NZ_BAABZQ010000001.1"/>
</dbReference>
<sequence>MYNKNVYKYDEMKRKEHMAVRETVGWYFWTHQLLEVSGSDGAAFLDKIYANPIGNLKAGRERYTTMLNEEGEIIDDVVVFRWEENKFWISTLFLNKLVKWFDAQKGTMDVKYEDITPRYDMYAVQGPKSRDMLNMITDSPVDEMRFFSFEERKIDGIPALINRAGFSGEKFGYEIYIAPEYDGMLESKLKTAATAFWGQEVTDFQIMAWTLPTEKGFYYMRDLMHTNPLEVGLDVGIGWNKDFIGKEALLKIKKEGPKHIMVGFTMEEADVRVNGKDLGGPGTPVIKDGEEVGRVSKCNYSYVLDKPIGYIYAETGKVAKGDTVTINGAQAVICDTVFV</sequence>
<feature type="domain" description="Aminomethyltransferase C-terminal" evidence="2">
    <location>
        <begin position="276"/>
        <end position="338"/>
    </location>
</feature>
<evidence type="ECO:0000259" key="1">
    <source>
        <dbReference type="Pfam" id="PF01571"/>
    </source>
</evidence>
<dbReference type="Gene3D" id="3.30.1360.120">
    <property type="entry name" value="Probable tRNA modification gtpase trme, domain 1"/>
    <property type="match status" value="1"/>
</dbReference>
<dbReference type="InterPro" id="IPR029043">
    <property type="entry name" value="GcvT/YgfZ_C"/>
</dbReference>
<dbReference type="PANTHER" id="PTHR43757">
    <property type="entry name" value="AMINOMETHYLTRANSFERASE"/>
    <property type="match status" value="1"/>
</dbReference>
<protein>
    <submittedName>
        <fullName evidence="3">Glycine cleavage system aminomethyltransferase GcvT</fullName>
    </submittedName>
</protein>
<proteinExistence type="predicted"/>
<evidence type="ECO:0000259" key="2">
    <source>
        <dbReference type="Pfam" id="PF08669"/>
    </source>
</evidence>
<accession>A0ABQ0BZM3</accession>